<dbReference type="NCBIfam" id="NF046065">
    <property type="entry name" value="MtxRegRemB"/>
    <property type="match status" value="1"/>
</dbReference>
<evidence type="ECO:0000313" key="2">
    <source>
        <dbReference type="Proteomes" id="UP000037267"/>
    </source>
</evidence>
<sequence length="99" mass="11112">MFLHLGKDFVIPLKDVIAIIDSESAFKSDTTKEFFKIAEEEGFIFNIVEEGIKSYVITERIEKGKNGSELARKSIIYSSNISATTLHKRAGFVDSIEHA</sequence>
<proteinExistence type="predicted"/>
<evidence type="ECO:0008006" key="3">
    <source>
        <dbReference type="Google" id="ProtNLM"/>
    </source>
</evidence>
<dbReference type="Proteomes" id="UP000037267">
    <property type="component" value="Unassembled WGS sequence"/>
</dbReference>
<organism evidence="1 2">
    <name type="scientific">Gottschalkia purinilytica</name>
    <name type="common">Clostridium purinilyticum</name>
    <dbReference type="NCBI Taxonomy" id="1503"/>
    <lineage>
        <taxon>Bacteria</taxon>
        <taxon>Bacillati</taxon>
        <taxon>Bacillota</taxon>
        <taxon>Tissierellia</taxon>
        <taxon>Tissierellales</taxon>
        <taxon>Gottschalkiaceae</taxon>
        <taxon>Gottschalkia</taxon>
    </lineage>
</organism>
<comment type="caution">
    <text evidence="1">The sequence shown here is derived from an EMBL/GenBank/DDBJ whole genome shotgun (WGS) entry which is preliminary data.</text>
</comment>
<reference evidence="2" key="1">
    <citation type="submission" date="2015-07" db="EMBL/GenBank/DDBJ databases">
        <title>Draft genome sequence of the purine-degrading Gottschalkia purinilyticum DSM 1384 (formerly Clostridium purinilyticum).</title>
        <authorList>
            <person name="Poehlein A."/>
            <person name="Schiel-Bengelsdorf B."/>
            <person name="Bengelsdorf F.R."/>
            <person name="Daniel R."/>
            <person name="Duerre P."/>
        </authorList>
    </citation>
    <scope>NUCLEOTIDE SEQUENCE [LARGE SCALE GENOMIC DNA]</scope>
    <source>
        <strain evidence="2">DSM 1384</strain>
    </source>
</reference>
<keyword evidence="2" id="KW-1185">Reference proteome</keyword>
<dbReference type="STRING" id="1503.CLPU_19c00380"/>
<accession>A0A0L0W752</accession>
<protein>
    <recommendedName>
        <fullName evidence="3">DUF370 domain-containing protein</fullName>
    </recommendedName>
</protein>
<dbReference type="EMBL" id="LGSS01000019">
    <property type="protein sequence ID" value="KNF07302.1"/>
    <property type="molecule type" value="Genomic_DNA"/>
</dbReference>
<dbReference type="InterPro" id="IPR007169">
    <property type="entry name" value="RemA-like"/>
</dbReference>
<dbReference type="RefSeq" id="WP_050378523.1">
    <property type="nucleotide sequence ID" value="NZ_LGSS01000019.1"/>
</dbReference>
<dbReference type="Pfam" id="PF04025">
    <property type="entry name" value="RemA-like"/>
    <property type="match status" value="1"/>
</dbReference>
<evidence type="ECO:0000313" key="1">
    <source>
        <dbReference type="EMBL" id="KNF07302.1"/>
    </source>
</evidence>
<name>A0A0L0W752_GOTPU</name>
<dbReference type="AlphaFoldDB" id="A0A0L0W752"/>
<dbReference type="OrthoDB" id="9811390at2"/>
<gene>
    <name evidence="1" type="ORF">CLPU_19c00380</name>
</gene>